<accession>A4G681</accession>
<sequence length="112" mass="11895">MPLSAIVNNTLHVAPTHPAAAISDTETALKALPALTPPGETQLHDAVTRLNQAMQSMSPGLEFSIDPESQRSVVRIIDQTTGDLIRQMPSAEALEIASALDKMQGVLISLRA</sequence>
<dbReference type="InterPro" id="IPR035924">
    <property type="entry name" value="FlaG-like_sf"/>
</dbReference>
<keyword evidence="1" id="KW-0282">Flagellum</keyword>
<dbReference type="OrthoDB" id="8565152at2"/>
<dbReference type="EMBL" id="CU207211">
    <property type="protein sequence ID" value="CAL62018.1"/>
    <property type="molecule type" value="Genomic_DNA"/>
</dbReference>
<dbReference type="AlphaFoldDB" id="A4G681"/>
<dbReference type="Gene3D" id="3.30.160.170">
    <property type="entry name" value="FlaG-like"/>
    <property type="match status" value="1"/>
</dbReference>
<name>A4G681_HERAR</name>
<dbReference type="Pfam" id="PF03646">
    <property type="entry name" value="FlaG"/>
    <property type="match status" value="1"/>
</dbReference>
<dbReference type="Proteomes" id="UP000006697">
    <property type="component" value="Chromosome"/>
</dbReference>
<dbReference type="HOGENOM" id="CLU_120910_4_2_4"/>
<dbReference type="eggNOG" id="COG1334">
    <property type="taxonomic scope" value="Bacteria"/>
</dbReference>
<protein>
    <submittedName>
        <fullName evidence="1">Flagellar protein FlaG</fullName>
    </submittedName>
</protein>
<dbReference type="KEGG" id="har:HEAR1867"/>
<dbReference type="PANTHER" id="PTHR37166:SF1">
    <property type="entry name" value="PROTEIN FLAG"/>
    <property type="match status" value="1"/>
</dbReference>
<gene>
    <name evidence="1" type="ordered locus">HEAR1867</name>
</gene>
<dbReference type="STRING" id="204773.HEAR1867"/>
<keyword evidence="2" id="KW-1185">Reference proteome</keyword>
<dbReference type="SUPFAM" id="SSF160214">
    <property type="entry name" value="FlaG-like"/>
    <property type="match status" value="1"/>
</dbReference>
<organism evidence="1 2">
    <name type="scientific">Herminiimonas arsenicoxydans</name>
    <dbReference type="NCBI Taxonomy" id="204773"/>
    <lineage>
        <taxon>Bacteria</taxon>
        <taxon>Pseudomonadati</taxon>
        <taxon>Pseudomonadota</taxon>
        <taxon>Betaproteobacteria</taxon>
        <taxon>Burkholderiales</taxon>
        <taxon>Oxalobacteraceae</taxon>
        <taxon>Herminiimonas</taxon>
    </lineage>
</organism>
<keyword evidence="1" id="KW-0969">Cilium</keyword>
<proteinExistence type="predicted"/>
<dbReference type="InterPro" id="IPR005186">
    <property type="entry name" value="FlaG"/>
</dbReference>
<evidence type="ECO:0000313" key="1">
    <source>
        <dbReference type="EMBL" id="CAL62018.1"/>
    </source>
</evidence>
<dbReference type="PANTHER" id="PTHR37166">
    <property type="entry name" value="PROTEIN FLAG"/>
    <property type="match status" value="1"/>
</dbReference>
<reference evidence="1 2" key="1">
    <citation type="journal article" date="2007" name="PLoS Genet.">
        <title>A tale of two oxidation states: bacterial colonization of arsenic-rich environments.</title>
        <authorList>
            <person name="Muller D."/>
            <person name="Medigue C."/>
            <person name="Koechler S."/>
            <person name="Barbe V."/>
            <person name="Barakat M."/>
            <person name="Talla E."/>
            <person name="Bonnefoy V."/>
            <person name="Krin E."/>
            <person name="Arsene-Ploetze F."/>
            <person name="Carapito C."/>
            <person name="Chandler M."/>
            <person name="Cournoyer B."/>
            <person name="Cruveiller S."/>
            <person name="Dossat C."/>
            <person name="Duval S."/>
            <person name="Heymann M."/>
            <person name="Leize E."/>
            <person name="Lieutaud A."/>
            <person name="Lievremont D."/>
            <person name="Makita Y."/>
            <person name="Mangenot S."/>
            <person name="Nitschke W."/>
            <person name="Ortet P."/>
            <person name="Perdrial N."/>
            <person name="Schoepp B."/>
            <person name="Siguier N."/>
            <person name="Simeonova D.D."/>
            <person name="Rouy Z."/>
            <person name="Segurens B."/>
            <person name="Turlin E."/>
            <person name="Vallenet D."/>
            <person name="Van Dorsselaer A."/>
            <person name="Weiss S."/>
            <person name="Weissenbach J."/>
            <person name="Lett M.C."/>
            <person name="Danchin A."/>
            <person name="Bertin P.N."/>
        </authorList>
    </citation>
    <scope>NUCLEOTIDE SEQUENCE [LARGE SCALE GENOMIC DNA]</scope>
    <source>
        <strain evidence="2">ULPAs1</strain>
    </source>
</reference>
<evidence type="ECO:0000313" key="2">
    <source>
        <dbReference type="Proteomes" id="UP000006697"/>
    </source>
</evidence>
<keyword evidence="1" id="KW-0966">Cell projection</keyword>